<sequence length="235" mass="26666">MDELLQYDVATTSHLFDDEGLMTKSIKCDIVHELGGNLSDQDPRTPKCYIVNVMANTRCDYTSKVGTKHVALMTNPEIHLNDFMVATGNMDNVVVKAEAYLTQVIKQGTGMKTMDQLQNYKYHHAKRSCLDDLPPTSHAIRSHIKEHTLPHTRWCHCYHHVNPLTQKSLGDSVYQRDPVLADLVYFYLMENLPRPLVPATPGYGFGDNGAQLVVGNELVQHNVLMMSTHMRLMRQ</sequence>
<accession>A0AAN8XJN0</accession>
<dbReference type="AlphaFoldDB" id="A0AAN8XJN0"/>
<reference evidence="1 2" key="1">
    <citation type="submission" date="2023-11" db="EMBL/GenBank/DDBJ databases">
        <title>Halocaridina rubra genome assembly.</title>
        <authorList>
            <person name="Smith C."/>
        </authorList>
    </citation>
    <scope>NUCLEOTIDE SEQUENCE [LARGE SCALE GENOMIC DNA]</scope>
    <source>
        <strain evidence="1">EP-1</strain>
        <tissue evidence="1">Whole</tissue>
    </source>
</reference>
<comment type="caution">
    <text evidence="1">The sequence shown here is derived from an EMBL/GenBank/DDBJ whole genome shotgun (WGS) entry which is preliminary data.</text>
</comment>
<proteinExistence type="predicted"/>
<evidence type="ECO:0000313" key="2">
    <source>
        <dbReference type="Proteomes" id="UP001381693"/>
    </source>
</evidence>
<name>A0AAN8XJN0_HALRR</name>
<keyword evidence="2" id="KW-1185">Reference proteome</keyword>
<gene>
    <name evidence="1" type="ORF">SK128_027546</name>
</gene>
<evidence type="ECO:0000313" key="1">
    <source>
        <dbReference type="EMBL" id="KAK7085441.1"/>
    </source>
</evidence>
<dbReference type="Proteomes" id="UP001381693">
    <property type="component" value="Unassembled WGS sequence"/>
</dbReference>
<dbReference type="EMBL" id="JAXCGZ010000952">
    <property type="protein sequence ID" value="KAK7085441.1"/>
    <property type="molecule type" value="Genomic_DNA"/>
</dbReference>
<protein>
    <submittedName>
        <fullName evidence="1">Uncharacterized protein</fullName>
    </submittedName>
</protein>
<organism evidence="1 2">
    <name type="scientific">Halocaridina rubra</name>
    <name type="common">Hawaiian red shrimp</name>
    <dbReference type="NCBI Taxonomy" id="373956"/>
    <lineage>
        <taxon>Eukaryota</taxon>
        <taxon>Metazoa</taxon>
        <taxon>Ecdysozoa</taxon>
        <taxon>Arthropoda</taxon>
        <taxon>Crustacea</taxon>
        <taxon>Multicrustacea</taxon>
        <taxon>Malacostraca</taxon>
        <taxon>Eumalacostraca</taxon>
        <taxon>Eucarida</taxon>
        <taxon>Decapoda</taxon>
        <taxon>Pleocyemata</taxon>
        <taxon>Caridea</taxon>
        <taxon>Atyoidea</taxon>
        <taxon>Atyidae</taxon>
        <taxon>Halocaridina</taxon>
    </lineage>
</organism>